<organism evidence="1">
    <name type="scientific">Oryza nivara</name>
    <name type="common">Indian wild rice</name>
    <name type="synonym">Oryza sativa f. spontanea</name>
    <dbReference type="NCBI Taxonomy" id="4536"/>
    <lineage>
        <taxon>Eukaryota</taxon>
        <taxon>Viridiplantae</taxon>
        <taxon>Streptophyta</taxon>
        <taxon>Embryophyta</taxon>
        <taxon>Tracheophyta</taxon>
        <taxon>Spermatophyta</taxon>
        <taxon>Magnoliopsida</taxon>
        <taxon>Liliopsida</taxon>
        <taxon>Poales</taxon>
        <taxon>Poaceae</taxon>
        <taxon>BOP clade</taxon>
        <taxon>Oryzoideae</taxon>
        <taxon>Oryzeae</taxon>
        <taxon>Oryzinae</taxon>
        <taxon>Oryza</taxon>
    </lineage>
</organism>
<dbReference type="PANTHER" id="PTHR37232:SF2">
    <property type="entry name" value="FAS1 DOMAIN-CONTAINING PROTEIN"/>
    <property type="match status" value="1"/>
</dbReference>
<protein>
    <submittedName>
        <fullName evidence="1">Uncharacterized protein</fullName>
    </submittedName>
</protein>
<reference evidence="1" key="2">
    <citation type="submission" date="2018-04" db="EMBL/GenBank/DDBJ databases">
        <title>OnivRS2 (Oryza nivara Reference Sequence Version 2).</title>
        <authorList>
            <person name="Zhang J."/>
            <person name="Kudrna D."/>
            <person name="Lee S."/>
            <person name="Talag J."/>
            <person name="Rajasekar S."/>
            <person name="Welchert J."/>
            <person name="Hsing Y.-I."/>
            <person name="Wing R.A."/>
        </authorList>
    </citation>
    <scope>NUCLEOTIDE SEQUENCE [LARGE SCALE GENOMIC DNA]</scope>
    <source>
        <strain evidence="1">SL10</strain>
    </source>
</reference>
<proteinExistence type="predicted"/>
<name>A0A0E0HBF2_ORYNI</name>
<dbReference type="HOGENOM" id="CLU_1565371_0_0_1"/>
<evidence type="ECO:0000313" key="2">
    <source>
        <dbReference type="Proteomes" id="UP000006591"/>
    </source>
</evidence>
<keyword evidence="2" id="KW-1185">Reference proteome</keyword>
<dbReference type="EnsemblPlants" id="ONIVA05G08960.1">
    <property type="protein sequence ID" value="ONIVA05G08960.1"/>
    <property type="gene ID" value="ONIVA05G08960"/>
</dbReference>
<dbReference type="PANTHER" id="PTHR37232">
    <property type="entry name" value="FASCICLIN DOMAIN PROTEIN"/>
    <property type="match status" value="1"/>
</dbReference>
<dbReference type="AlphaFoldDB" id="A0A0E0HBF2"/>
<reference evidence="1" key="1">
    <citation type="submission" date="2015-04" db="UniProtKB">
        <authorList>
            <consortium name="EnsemblPlants"/>
        </authorList>
    </citation>
    <scope>IDENTIFICATION</scope>
    <source>
        <strain evidence="1">SL10</strain>
    </source>
</reference>
<evidence type="ECO:0000313" key="1">
    <source>
        <dbReference type="EnsemblPlants" id="ONIVA05G08960.1"/>
    </source>
</evidence>
<sequence>MSLGELGDIMVSVLPKNLAYTISVPSPESFHASSCYRKAEDATYAVVSHMLGFSTVPRRLRATDVATAPHRRRQQGGSAHPGISVWAEDLRLEETGGLSPLTRRCGWPLLPLLPPVRPAASLPSSPLSRRPSHQLSQAWEEKKDYGADMPAPHFLLLHLHVDSSFFLFFAD</sequence>
<dbReference type="Proteomes" id="UP000006591">
    <property type="component" value="Chromosome 5"/>
</dbReference>
<dbReference type="OMA" id="FHASSCY"/>
<dbReference type="Gramene" id="ONIVA05G08960.1">
    <property type="protein sequence ID" value="ONIVA05G08960.1"/>
    <property type="gene ID" value="ONIVA05G08960"/>
</dbReference>
<accession>A0A0E0HBF2</accession>